<protein>
    <submittedName>
        <fullName evidence="4">STAS domain-containing protein</fullName>
    </submittedName>
</protein>
<dbReference type="Pfam" id="PF13466">
    <property type="entry name" value="STAS_2"/>
    <property type="match status" value="1"/>
</dbReference>
<comment type="caution">
    <text evidence="4">The sequence shown here is derived from an EMBL/GenBank/DDBJ whole genome shotgun (WGS) entry which is preliminary data.</text>
</comment>
<keyword evidence="2" id="KW-1133">Transmembrane helix</keyword>
<dbReference type="InterPro" id="IPR058548">
    <property type="entry name" value="MlaB-like_STAS"/>
</dbReference>
<feature type="transmembrane region" description="Helical" evidence="2">
    <location>
        <begin position="216"/>
        <end position="240"/>
    </location>
</feature>
<keyword evidence="5" id="KW-1185">Reference proteome</keyword>
<feature type="region of interest" description="Disordered" evidence="1">
    <location>
        <begin position="1"/>
        <end position="22"/>
    </location>
</feature>
<gene>
    <name evidence="4" type="ORF">GOB87_01650</name>
</gene>
<dbReference type="InterPro" id="IPR036513">
    <property type="entry name" value="STAS_dom_sf"/>
</dbReference>
<reference evidence="4" key="1">
    <citation type="submission" date="2019-11" db="EMBL/GenBank/DDBJ databases">
        <title>Description of new Acetobacter species.</title>
        <authorList>
            <person name="Cleenwerck I."/>
            <person name="Sombolestani A.S."/>
        </authorList>
    </citation>
    <scope>NUCLEOTIDE SEQUENCE</scope>
    <source>
        <strain evidence="4">LMG 1626</strain>
    </source>
</reference>
<evidence type="ECO:0000256" key="1">
    <source>
        <dbReference type="SAM" id="MobiDB-lite"/>
    </source>
</evidence>
<dbReference type="Gene3D" id="3.30.750.24">
    <property type="entry name" value="STAS domain"/>
    <property type="match status" value="1"/>
</dbReference>
<sequence length="391" mass="40650">MTDQRPSQPATQTGQPHDRPQWNIASSGETATLRLSGQWTVDDGVPLELPADALTKAAHGASHLSIDTSGLGQWDSSLVSFLWNARQSTEKAGLTFDTAQLPDGVQRLIALLPPAPQPPATPHAHVPNPFQDAGAFTIASLEEVGAVTLLGVDTAKGSAKALSGHGGMRLRDLLTNISDAGPSALLIVLVVNFLVGAILAFVGAVQLQKFSADIYVANLVGIACVRELAAVMTAIIMAGRTGGAYAARIATMLGNEEIDALQVFGIPISSYILLPSVLALMLMMPLLYLYGCLASILGGYTVAVVMLPDITGTGYLHQTWDAVDLHQFEFGFIKSIVFATMIGLTSCRIGLKAGRSAADVGTAATSAVVVGIVGVIALDAVFAVIADVIGI</sequence>
<dbReference type="PANTHER" id="PTHR30188">
    <property type="entry name" value="ABC TRANSPORTER PERMEASE PROTEIN-RELATED"/>
    <property type="match status" value="1"/>
</dbReference>
<evidence type="ECO:0000259" key="3">
    <source>
        <dbReference type="Pfam" id="PF13466"/>
    </source>
</evidence>
<dbReference type="RefSeq" id="WP_166312802.1">
    <property type="nucleotide sequence ID" value="NZ_WOTH01000002.1"/>
</dbReference>
<organism evidence="4 5">
    <name type="scientific">Acetobacter estunensis</name>
    <dbReference type="NCBI Taxonomy" id="104097"/>
    <lineage>
        <taxon>Bacteria</taxon>
        <taxon>Pseudomonadati</taxon>
        <taxon>Pseudomonadota</taxon>
        <taxon>Alphaproteobacteria</taxon>
        <taxon>Acetobacterales</taxon>
        <taxon>Acetobacteraceae</taxon>
        <taxon>Acetobacter</taxon>
    </lineage>
</organism>
<feature type="transmembrane region" description="Helical" evidence="2">
    <location>
        <begin position="330"/>
        <end position="351"/>
    </location>
</feature>
<keyword evidence="2" id="KW-0812">Transmembrane</keyword>
<dbReference type="Proteomes" id="UP000597459">
    <property type="component" value="Unassembled WGS sequence"/>
</dbReference>
<feature type="transmembrane region" description="Helical" evidence="2">
    <location>
        <begin position="184"/>
        <end position="204"/>
    </location>
</feature>
<dbReference type="Pfam" id="PF02405">
    <property type="entry name" value="MlaE"/>
    <property type="match status" value="1"/>
</dbReference>
<dbReference type="InterPro" id="IPR030802">
    <property type="entry name" value="Permease_MalE"/>
</dbReference>
<name>A0A967B599_9PROT</name>
<feature type="compositionally biased region" description="Polar residues" evidence="1">
    <location>
        <begin position="1"/>
        <end position="15"/>
    </location>
</feature>
<dbReference type="PANTHER" id="PTHR30188:SF3">
    <property type="entry name" value="ABC TRANSPORTER PERMEASE"/>
    <property type="match status" value="1"/>
</dbReference>
<feature type="transmembrane region" description="Helical" evidence="2">
    <location>
        <begin position="363"/>
        <end position="386"/>
    </location>
</feature>
<feature type="transmembrane region" description="Helical" evidence="2">
    <location>
        <begin position="260"/>
        <end position="280"/>
    </location>
</feature>
<evidence type="ECO:0000313" key="5">
    <source>
        <dbReference type="Proteomes" id="UP000597459"/>
    </source>
</evidence>
<evidence type="ECO:0000313" key="4">
    <source>
        <dbReference type="EMBL" id="NHO52669.1"/>
    </source>
</evidence>
<dbReference type="GO" id="GO:0043190">
    <property type="term" value="C:ATP-binding cassette (ABC) transporter complex"/>
    <property type="evidence" value="ECO:0007669"/>
    <property type="project" value="InterPro"/>
</dbReference>
<dbReference type="AlphaFoldDB" id="A0A967B599"/>
<keyword evidence="2" id="KW-0472">Membrane</keyword>
<proteinExistence type="predicted"/>
<evidence type="ECO:0000256" key="2">
    <source>
        <dbReference type="SAM" id="Phobius"/>
    </source>
</evidence>
<dbReference type="GO" id="GO:0005548">
    <property type="term" value="F:phospholipid transporter activity"/>
    <property type="evidence" value="ECO:0007669"/>
    <property type="project" value="TreeGrafter"/>
</dbReference>
<accession>A0A967B599</accession>
<feature type="domain" description="MlaB-like STAS" evidence="3">
    <location>
        <begin position="33"/>
        <end position="111"/>
    </location>
</feature>
<dbReference type="SUPFAM" id="SSF52091">
    <property type="entry name" value="SpoIIaa-like"/>
    <property type="match status" value="1"/>
</dbReference>
<dbReference type="EMBL" id="WOTH01000002">
    <property type="protein sequence ID" value="NHO52669.1"/>
    <property type="molecule type" value="Genomic_DNA"/>
</dbReference>
<feature type="transmembrane region" description="Helical" evidence="2">
    <location>
        <begin position="287"/>
        <end position="310"/>
    </location>
</feature>